<dbReference type="RefSeq" id="XP_004830714.1">
    <property type="nucleotide sequence ID" value="XM_004830657.1"/>
</dbReference>
<evidence type="ECO:0000313" key="1">
    <source>
        <dbReference type="EMBL" id="AFZ81048.1"/>
    </source>
</evidence>
<dbReference type="STRING" id="1537102.L0B0L9"/>
<dbReference type="VEuPathDB" id="PiroplasmaDB:BEWA_004560"/>
<dbReference type="KEGG" id="beq:BEWA_004560"/>
<gene>
    <name evidence="1" type="ORF">BEWA_004560</name>
</gene>
<dbReference type="Proteomes" id="UP000031512">
    <property type="component" value="Chromosome 3"/>
</dbReference>
<organism evidence="1 2">
    <name type="scientific">Theileria equi strain WA</name>
    <dbReference type="NCBI Taxonomy" id="1537102"/>
    <lineage>
        <taxon>Eukaryota</taxon>
        <taxon>Sar</taxon>
        <taxon>Alveolata</taxon>
        <taxon>Apicomplexa</taxon>
        <taxon>Aconoidasida</taxon>
        <taxon>Piroplasmida</taxon>
        <taxon>Theileriidae</taxon>
        <taxon>Theileria</taxon>
    </lineage>
</organism>
<proteinExistence type="predicted"/>
<keyword evidence="2" id="KW-1185">Reference proteome</keyword>
<dbReference type="eggNOG" id="ENOG502TN6M">
    <property type="taxonomic scope" value="Eukaryota"/>
</dbReference>
<dbReference type="OrthoDB" id="361974at2759"/>
<accession>L0B0L9</accession>
<reference evidence="1 2" key="1">
    <citation type="journal article" date="2012" name="BMC Genomics">
        <title>Comparative genomic analysis and phylogenetic position of Theileria equi.</title>
        <authorList>
            <person name="Kappmeyer L.S."/>
            <person name="Thiagarajan M."/>
            <person name="Herndon D.R."/>
            <person name="Ramsay J.D."/>
            <person name="Caler E."/>
            <person name="Djikeng A."/>
            <person name="Gillespie J.J."/>
            <person name="Lau A.O."/>
            <person name="Roalson E.H."/>
            <person name="Silva J.C."/>
            <person name="Silva M.G."/>
            <person name="Suarez C.E."/>
            <person name="Ueti M.W."/>
            <person name="Nene V.M."/>
            <person name="Mealey R.H."/>
            <person name="Knowles D.P."/>
            <person name="Brayton K.A."/>
        </authorList>
    </citation>
    <scope>NUCLEOTIDE SEQUENCE [LARGE SCALE GENOMIC DNA]</scope>
    <source>
        <strain evidence="1 2">WA</strain>
    </source>
</reference>
<sequence>MESLSYVQLYLNREIVALVGAKNSQDECKSLDSIRTALESFKIPENGRDNRNRQTLKEFLGNLERVLQLFCTRILRLKDSQSQEVICLYLSLISVLLDLLGSRPLGDPVCMVVIHSWKVLFCGESGLDTQPEVVIKGEHALKELLNLICIALERYKCGPRISDLIYILLEIFKYTGSRAFASRIITLLTNIPDGTCIDQVYPGLVSRVTSKLSDLNESTFSEAIKCQTVWICRVLEAKEAKVGDVHRIKMPGSSTSGSEQGDETLEKTEKLISHIVTKYRDKDAVTNVLCTSCMNFEVLDRETRLVIAKPVIKACASDESVRNAVKNSTFSFKLIMRDVVTKSVNEMEEDALQVYRGYLSIKDEIPCDIDFYIMLKFFLNNMTGKMTDVNEVSTFNHKNLIDSLDFDHSVPSESVPALSTGEFTAVTIMHFDKLPFDTKVNSFYNVVSLFSSKKQDLTNLSKSLELLCIIVSSILNPFSASLDDENTSDVAEEITSILQDFKDIFLKDGMFKVLAKSDDVELNNVVKFRIISLFRLVIANSTGPFLTHRDVTSILCSIMPEYNSDFVKISQASGELLRAMNAYFLRFLIPKGTRIGTTETLSLCNGTGSEGIRPLLSYYTNNILTRVMDSLENHRAAMDIIYILTSFENTNFNPKLLFDLVVALCKHFDYVQLIQKAETKSITLSHFYSFNYILCFIKKYGISYQIERDVDQKMSKNASQKEADDIIETGEGDVVLSIVTLIITRVRYHIIHLDHLGYSGLLALYRCLILLLSNQYILGIRVHEVWDCLSHSFEMNARNFRNVSIILDIFVFLATHLYDFLERRLVFILHLQCIRTLEIVEQLEEMVLADPQIVTDADEVNGTIRFKCYSKILQLTEIISSHVENRAMFAKIAVIALKMSSQKTCKSLTARVVTIFNHLSRKNPTLIRRLVLEFGKGKAMNRAFIKFALKRDFCSAIPILRIEPQVSTSEWEPRLILRLEPHTGAKSV</sequence>
<protein>
    <submittedName>
        <fullName evidence="1">Uncharacterized protein</fullName>
    </submittedName>
</protein>
<evidence type="ECO:0000313" key="2">
    <source>
        <dbReference type="Proteomes" id="UP000031512"/>
    </source>
</evidence>
<dbReference type="EMBL" id="CP001670">
    <property type="protein sequence ID" value="AFZ81048.1"/>
    <property type="molecule type" value="Genomic_DNA"/>
</dbReference>
<name>L0B0L9_THEEQ</name>
<dbReference type="AlphaFoldDB" id="L0B0L9"/>
<dbReference type="GeneID" id="15806282"/>